<evidence type="ECO:0000313" key="2">
    <source>
        <dbReference type="EMBL" id="TRZ20210.1"/>
    </source>
</evidence>
<accession>A0A8K1LMY5</accession>
<reference evidence="2" key="1">
    <citation type="submission" date="2019-04" db="EMBL/GenBank/DDBJ databases">
        <title>Genome assembly of Zosterops borbonicus 15179.</title>
        <authorList>
            <person name="Leroy T."/>
            <person name="Anselmetti Y."/>
            <person name="Tilak M.-K."/>
            <person name="Nabholz B."/>
        </authorList>
    </citation>
    <scope>NUCLEOTIDE SEQUENCE</scope>
    <source>
        <strain evidence="2">HGM_15179</strain>
        <tissue evidence="2">Muscle</tissue>
    </source>
</reference>
<comment type="caution">
    <text evidence="2">The sequence shown here is derived from an EMBL/GenBank/DDBJ whole genome shotgun (WGS) entry which is preliminary data.</text>
</comment>
<feature type="compositionally biased region" description="Basic residues" evidence="1">
    <location>
        <begin position="31"/>
        <end position="42"/>
    </location>
</feature>
<evidence type="ECO:0000313" key="3">
    <source>
        <dbReference type="Proteomes" id="UP000796761"/>
    </source>
</evidence>
<feature type="region of interest" description="Disordered" evidence="1">
    <location>
        <begin position="150"/>
        <end position="180"/>
    </location>
</feature>
<dbReference type="EMBL" id="SWJQ01000157">
    <property type="protein sequence ID" value="TRZ20210.1"/>
    <property type="molecule type" value="Genomic_DNA"/>
</dbReference>
<gene>
    <name evidence="2" type="ORF">HGM15179_006886</name>
</gene>
<dbReference type="OrthoDB" id="9114132at2759"/>
<keyword evidence="3" id="KW-1185">Reference proteome</keyword>
<organism evidence="2 3">
    <name type="scientific">Zosterops borbonicus</name>
    <dbReference type="NCBI Taxonomy" id="364589"/>
    <lineage>
        <taxon>Eukaryota</taxon>
        <taxon>Metazoa</taxon>
        <taxon>Chordata</taxon>
        <taxon>Craniata</taxon>
        <taxon>Vertebrata</taxon>
        <taxon>Euteleostomi</taxon>
        <taxon>Archelosauria</taxon>
        <taxon>Archosauria</taxon>
        <taxon>Dinosauria</taxon>
        <taxon>Saurischia</taxon>
        <taxon>Theropoda</taxon>
        <taxon>Coelurosauria</taxon>
        <taxon>Aves</taxon>
        <taxon>Neognathae</taxon>
        <taxon>Neoaves</taxon>
        <taxon>Telluraves</taxon>
        <taxon>Australaves</taxon>
        <taxon>Passeriformes</taxon>
        <taxon>Sylvioidea</taxon>
        <taxon>Zosteropidae</taxon>
        <taxon>Zosterops</taxon>
    </lineage>
</organism>
<sequence>MAQRISPRDLGLPGEEGVAPDSQTQQPARPRPGRSRRRRRRQAAPASRGEDEPRTFQVYKFSSRAPPVCAHCSGGSSQTPALPDDGNVMGMMARSARYWVRREAPRCWVRGCTCARSEAEQEEVYHSRSRLLPRDLDEDDSSISVTRGELFSRDEDSDGSIEDAGTASSWAGVRSDDGPRSFAEEYSLVPLSRRKQYSAQTFHEAVERFLRGF</sequence>
<proteinExistence type="predicted"/>
<protein>
    <submittedName>
        <fullName evidence="2">Uncharacterized protein</fullName>
    </submittedName>
</protein>
<dbReference type="Proteomes" id="UP000796761">
    <property type="component" value="Unassembled WGS sequence"/>
</dbReference>
<dbReference type="AlphaFoldDB" id="A0A8K1LMY5"/>
<feature type="region of interest" description="Disordered" evidence="1">
    <location>
        <begin position="1"/>
        <end position="55"/>
    </location>
</feature>
<evidence type="ECO:0000256" key="1">
    <source>
        <dbReference type="SAM" id="MobiDB-lite"/>
    </source>
</evidence>
<name>A0A8K1LMY5_9PASS</name>